<sequence length="229" mass="26364">MFGLNDKKKENRKNVRRFKDSSRLFQLSRVPKIMQQAIEQHFPSVSEAASIKVDKDTARRPADSDFARATLRARRQQGSNDVRQLMYSEDAYQRRAPSHVQRQESDGDYRSQAPIKIAQKIETRNDHKEAANAEAWNKSRSYTELKDWKNNFLHTFAFGLRPGSPVPVKYQDSTPGLNVRTGTSSCCREMRTHRIIVPVLQLTRKGTSAYHSHLDKNGFFPVVKPSLIF</sequence>
<name>A0A3P6RMT9_CYLGO</name>
<organism evidence="2 3">
    <name type="scientific">Cylicostephanus goldi</name>
    <name type="common">Nematode worm</name>
    <dbReference type="NCBI Taxonomy" id="71465"/>
    <lineage>
        <taxon>Eukaryota</taxon>
        <taxon>Metazoa</taxon>
        <taxon>Ecdysozoa</taxon>
        <taxon>Nematoda</taxon>
        <taxon>Chromadorea</taxon>
        <taxon>Rhabditida</taxon>
        <taxon>Rhabditina</taxon>
        <taxon>Rhabditomorpha</taxon>
        <taxon>Strongyloidea</taxon>
        <taxon>Strongylidae</taxon>
        <taxon>Cylicostephanus</taxon>
    </lineage>
</organism>
<evidence type="ECO:0000313" key="2">
    <source>
        <dbReference type="EMBL" id="VDK56030.1"/>
    </source>
</evidence>
<dbReference type="AlphaFoldDB" id="A0A3P6RMT9"/>
<dbReference type="OrthoDB" id="1939715at2759"/>
<dbReference type="EMBL" id="UYRV01008868">
    <property type="protein sequence ID" value="VDK56030.1"/>
    <property type="molecule type" value="Genomic_DNA"/>
</dbReference>
<protein>
    <submittedName>
        <fullName evidence="2">Uncharacterized protein</fullName>
    </submittedName>
</protein>
<feature type="region of interest" description="Disordered" evidence="1">
    <location>
        <begin position="90"/>
        <end position="110"/>
    </location>
</feature>
<dbReference type="Proteomes" id="UP000271889">
    <property type="component" value="Unassembled WGS sequence"/>
</dbReference>
<evidence type="ECO:0000256" key="1">
    <source>
        <dbReference type="SAM" id="MobiDB-lite"/>
    </source>
</evidence>
<accession>A0A3P6RMT9</accession>
<keyword evidence="3" id="KW-1185">Reference proteome</keyword>
<proteinExistence type="predicted"/>
<gene>
    <name evidence="2" type="ORF">CGOC_LOCUS3509</name>
</gene>
<evidence type="ECO:0000313" key="3">
    <source>
        <dbReference type="Proteomes" id="UP000271889"/>
    </source>
</evidence>
<reference evidence="2 3" key="1">
    <citation type="submission" date="2018-11" db="EMBL/GenBank/DDBJ databases">
        <authorList>
            <consortium name="Pathogen Informatics"/>
        </authorList>
    </citation>
    <scope>NUCLEOTIDE SEQUENCE [LARGE SCALE GENOMIC DNA]</scope>
</reference>